<organism evidence="2 3">
    <name type="scientific">Pieris brassicae</name>
    <name type="common">White butterfly</name>
    <name type="synonym">Large white butterfly</name>
    <dbReference type="NCBI Taxonomy" id="7116"/>
    <lineage>
        <taxon>Eukaryota</taxon>
        <taxon>Metazoa</taxon>
        <taxon>Ecdysozoa</taxon>
        <taxon>Arthropoda</taxon>
        <taxon>Hexapoda</taxon>
        <taxon>Insecta</taxon>
        <taxon>Pterygota</taxon>
        <taxon>Neoptera</taxon>
        <taxon>Endopterygota</taxon>
        <taxon>Lepidoptera</taxon>
        <taxon>Glossata</taxon>
        <taxon>Ditrysia</taxon>
        <taxon>Papilionoidea</taxon>
        <taxon>Pieridae</taxon>
        <taxon>Pierinae</taxon>
        <taxon>Pieris</taxon>
    </lineage>
</organism>
<keyword evidence="1" id="KW-0472">Membrane</keyword>
<evidence type="ECO:0000256" key="1">
    <source>
        <dbReference type="SAM" id="Phobius"/>
    </source>
</evidence>
<keyword evidence="1" id="KW-1133">Transmembrane helix</keyword>
<comment type="caution">
    <text evidence="2">The sequence shown here is derived from an EMBL/GenBank/DDBJ whole genome shotgun (WGS) entry which is preliminary data.</text>
</comment>
<reference evidence="2" key="1">
    <citation type="submission" date="2022-05" db="EMBL/GenBank/DDBJ databases">
        <authorList>
            <person name="Okamura Y."/>
        </authorList>
    </citation>
    <scope>NUCLEOTIDE SEQUENCE</scope>
</reference>
<name>A0A9P0TT61_PIEBR</name>
<dbReference type="AlphaFoldDB" id="A0A9P0TT61"/>
<keyword evidence="3" id="KW-1185">Reference proteome</keyword>
<proteinExistence type="predicted"/>
<gene>
    <name evidence="2" type="ORF">PIBRA_LOCUS13230</name>
</gene>
<sequence length="365" mass="40753">MIRLKQLQFIYYVCFIIAISSVIVETTMAIKIFTALLLVGLISGAPTSVDNDEKITIDKDYYPRDFVKYEGSHDIISIVVPLNSLNFDENESGESNSNEDESNITVFFVEADIDEDGKPTYQGLFTLKDGNVKKILENGRDAASSGDSSRTVYLAASDGLYTYKEDEQIAVKYGSLTDSIIGIAHIAEGNTLYILTDDHTVYEVQNNGNDKSKLEDILDAQQIILDYANNLYFYTSDKKVYVKTTEGIKEIVGLPENSTKITLIKPPFILEDSIPVLVDNVAYIVYSNGTSENSDFDFKVDAIPSAFGMEAALIQYYAYDKKIYEYNVLVLVLGEILDELKNFLSNKTSDIQSLAANRRASLRSK</sequence>
<dbReference type="Proteomes" id="UP001152562">
    <property type="component" value="Unassembled WGS sequence"/>
</dbReference>
<dbReference type="OrthoDB" id="7071878at2759"/>
<dbReference type="SUPFAM" id="SSF69304">
    <property type="entry name" value="Tricorn protease N-terminal domain"/>
    <property type="match status" value="1"/>
</dbReference>
<protein>
    <submittedName>
        <fullName evidence="2">Uncharacterized protein</fullName>
    </submittedName>
</protein>
<dbReference type="EMBL" id="CALOZG010000085">
    <property type="protein sequence ID" value="CAH4037582.1"/>
    <property type="molecule type" value="Genomic_DNA"/>
</dbReference>
<accession>A0A9P0TT61</accession>
<keyword evidence="1" id="KW-0812">Transmembrane</keyword>
<feature type="transmembrane region" description="Helical" evidence="1">
    <location>
        <begin position="9"/>
        <end position="42"/>
    </location>
</feature>
<evidence type="ECO:0000313" key="2">
    <source>
        <dbReference type="EMBL" id="CAH4037582.1"/>
    </source>
</evidence>
<evidence type="ECO:0000313" key="3">
    <source>
        <dbReference type="Proteomes" id="UP001152562"/>
    </source>
</evidence>